<evidence type="ECO:0000313" key="3">
    <source>
        <dbReference type="EMBL" id="PBK94414.1"/>
    </source>
</evidence>
<dbReference type="STRING" id="47427.A0A2H3DKM7"/>
<evidence type="ECO:0000313" key="4">
    <source>
        <dbReference type="Proteomes" id="UP000217790"/>
    </source>
</evidence>
<evidence type="ECO:0000256" key="1">
    <source>
        <dbReference type="SAM" id="Phobius"/>
    </source>
</evidence>
<accession>A0A2H3DKM7</accession>
<dbReference type="AlphaFoldDB" id="A0A2H3DKM7"/>
<dbReference type="OrthoDB" id="3221862at2759"/>
<name>A0A2H3DKM7_ARMGA</name>
<feature type="transmembrane region" description="Helical" evidence="1">
    <location>
        <begin position="201"/>
        <end position="220"/>
    </location>
</feature>
<keyword evidence="1" id="KW-0472">Membrane</keyword>
<dbReference type="OMA" id="WHNIVAR"/>
<sequence length="243" mass="27822">MIAHAVAFESLTPKIYTFLPPPVEELDDVLAIMFTSPKKPVKSDYKCTPLLVWHNIVARALNWLKLNHCDYTDVGVSVDNLNGYPEDVPPILIQYKSMGSNKPPEATSVFDIAEEDDTESGQCPFIVYGLFGHDIATQTTEEMKLMAMQSNRPESIYNNPTLYPAMFPWLFPYGLGGIGVSSVKMSSSMHKRLLLMYYNKCFQLDFTFPFMLIKLSFLIYPNVWQKETLYGQILKRKRIVFSY</sequence>
<dbReference type="InParanoid" id="A0A2H3DKM7"/>
<dbReference type="InterPro" id="IPR046700">
    <property type="entry name" value="DUF6570"/>
</dbReference>
<dbReference type="EMBL" id="KZ293654">
    <property type="protein sequence ID" value="PBK94414.1"/>
    <property type="molecule type" value="Genomic_DNA"/>
</dbReference>
<dbReference type="Proteomes" id="UP000217790">
    <property type="component" value="Unassembled WGS sequence"/>
</dbReference>
<proteinExistence type="predicted"/>
<reference evidence="4" key="1">
    <citation type="journal article" date="2017" name="Nat. Ecol. Evol.">
        <title>Genome expansion and lineage-specific genetic innovations in the forest pathogenic fungi Armillaria.</title>
        <authorList>
            <person name="Sipos G."/>
            <person name="Prasanna A.N."/>
            <person name="Walter M.C."/>
            <person name="O'Connor E."/>
            <person name="Balint B."/>
            <person name="Krizsan K."/>
            <person name="Kiss B."/>
            <person name="Hess J."/>
            <person name="Varga T."/>
            <person name="Slot J."/>
            <person name="Riley R."/>
            <person name="Boka B."/>
            <person name="Rigling D."/>
            <person name="Barry K."/>
            <person name="Lee J."/>
            <person name="Mihaltcheva S."/>
            <person name="LaButti K."/>
            <person name="Lipzen A."/>
            <person name="Waldron R."/>
            <person name="Moloney N.M."/>
            <person name="Sperisen C."/>
            <person name="Kredics L."/>
            <person name="Vagvoelgyi C."/>
            <person name="Patrignani A."/>
            <person name="Fitzpatrick D."/>
            <person name="Nagy I."/>
            <person name="Doyle S."/>
            <person name="Anderson J.B."/>
            <person name="Grigoriev I.V."/>
            <person name="Gueldener U."/>
            <person name="Muensterkoetter M."/>
            <person name="Nagy L.G."/>
        </authorList>
    </citation>
    <scope>NUCLEOTIDE SEQUENCE [LARGE SCALE GENOMIC DNA]</scope>
    <source>
        <strain evidence="4">Ar21-2</strain>
    </source>
</reference>
<organism evidence="3 4">
    <name type="scientific">Armillaria gallica</name>
    <name type="common">Bulbous honey fungus</name>
    <name type="synonym">Armillaria bulbosa</name>
    <dbReference type="NCBI Taxonomy" id="47427"/>
    <lineage>
        <taxon>Eukaryota</taxon>
        <taxon>Fungi</taxon>
        <taxon>Dikarya</taxon>
        <taxon>Basidiomycota</taxon>
        <taxon>Agaricomycotina</taxon>
        <taxon>Agaricomycetes</taxon>
        <taxon>Agaricomycetidae</taxon>
        <taxon>Agaricales</taxon>
        <taxon>Marasmiineae</taxon>
        <taxon>Physalacriaceae</taxon>
        <taxon>Armillaria</taxon>
    </lineage>
</organism>
<keyword evidence="4" id="KW-1185">Reference proteome</keyword>
<feature type="domain" description="DUF6570" evidence="2">
    <location>
        <begin position="1"/>
        <end position="82"/>
    </location>
</feature>
<protein>
    <recommendedName>
        <fullName evidence="2">DUF6570 domain-containing protein</fullName>
    </recommendedName>
</protein>
<dbReference type="Pfam" id="PF20209">
    <property type="entry name" value="DUF6570"/>
    <property type="match status" value="1"/>
</dbReference>
<gene>
    <name evidence="3" type="ORF">ARMGADRAFT_1045769</name>
</gene>
<evidence type="ECO:0000259" key="2">
    <source>
        <dbReference type="Pfam" id="PF20209"/>
    </source>
</evidence>
<keyword evidence="1" id="KW-1133">Transmembrane helix</keyword>
<keyword evidence="1" id="KW-0812">Transmembrane</keyword>